<keyword evidence="2 7" id="KW-0349">Heme</keyword>
<evidence type="ECO:0000256" key="5">
    <source>
        <dbReference type="ARBA" id="ARBA00023004"/>
    </source>
</evidence>
<evidence type="ECO:0000313" key="10">
    <source>
        <dbReference type="Proteomes" id="UP000626220"/>
    </source>
</evidence>
<dbReference type="Pfam" id="PF01322">
    <property type="entry name" value="Cytochrom_C_2"/>
    <property type="match status" value="1"/>
</dbReference>
<dbReference type="GO" id="GO:0042597">
    <property type="term" value="C:periplasmic space"/>
    <property type="evidence" value="ECO:0007669"/>
    <property type="project" value="InterPro"/>
</dbReference>
<dbReference type="EMBL" id="BNCJ01000002">
    <property type="protein sequence ID" value="GHF43673.1"/>
    <property type="molecule type" value="Genomic_DNA"/>
</dbReference>
<dbReference type="PRINTS" id="PR00608">
    <property type="entry name" value="CYTCHROMECII"/>
</dbReference>
<proteinExistence type="predicted"/>
<dbReference type="RefSeq" id="WP_189679355.1">
    <property type="nucleotide sequence ID" value="NZ_BNCJ01000002.1"/>
</dbReference>
<protein>
    <submittedName>
        <fullName evidence="9">Cytochrome c-554</fullName>
    </submittedName>
</protein>
<keyword evidence="1" id="KW-0813">Transport</keyword>
<accession>A0A8J3M5P7</accession>
<dbReference type="GO" id="GO:0005506">
    <property type="term" value="F:iron ion binding"/>
    <property type="evidence" value="ECO:0007669"/>
    <property type="project" value="InterPro"/>
</dbReference>
<keyword evidence="4" id="KW-0249">Electron transport</keyword>
<feature type="binding site" description="covalent" evidence="7">
    <location>
        <position position="148"/>
    </location>
    <ligand>
        <name>heme c</name>
        <dbReference type="ChEBI" id="CHEBI:61717"/>
    </ligand>
</feature>
<organism evidence="9 10">
    <name type="scientific">Seohaeicola zhoushanensis</name>
    <dbReference type="NCBI Taxonomy" id="1569283"/>
    <lineage>
        <taxon>Bacteria</taxon>
        <taxon>Pseudomonadati</taxon>
        <taxon>Pseudomonadota</taxon>
        <taxon>Alphaproteobacteria</taxon>
        <taxon>Rhodobacterales</taxon>
        <taxon>Roseobacteraceae</taxon>
        <taxon>Seohaeicola</taxon>
    </lineage>
</organism>
<dbReference type="SUPFAM" id="SSF47175">
    <property type="entry name" value="Cytochromes"/>
    <property type="match status" value="1"/>
</dbReference>
<feature type="chain" id="PRO_5035157953" evidence="8">
    <location>
        <begin position="23"/>
        <end position="160"/>
    </location>
</feature>
<comment type="caution">
    <text evidence="9">The sequence shown here is derived from an EMBL/GenBank/DDBJ whole genome shotgun (WGS) entry which is preliminary data.</text>
</comment>
<feature type="signal peptide" evidence="8">
    <location>
        <begin position="1"/>
        <end position="22"/>
    </location>
</feature>
<dbReference type="InterPro" id="IPR010980">
    <property type="entry name" value="Cyt_c/b562"/>
</dbReference>
<dbReference type="PROSITE" id="PS51009">
    <property type="entry name" value="CYTCII"/>
    <property type="match status" value="1"/>
</dbReference>
<dbReference type="GO" id="GO:0020037">
    <property type="term" value="F:heme binding"/>
    <property type="evidence" value="ECO:0007669"/>
    <property type="project" value="InterPro"/>
</dbReference>
<dbReference type="InterPro" id="IPR015984">
    <property type="entry name" value="Cyt_c_prime_subgr"/>
</dbReference>
<evidence type="ECO:0000256" key="7">
    <source>
        <dbReference type="PIRSR" id="PIRSR000027-2"/>
    </source>
</evidence>
<sequence>MKTKMTVIAGLALAALAGTAVIADSHADKAALAAVKARQATMDLYAFNLGQLGAMAKGEVEYNADAAAAAAGNLAKLTSMNQMAAWKPGTDNATLGDVTHALPAVWESGSTVGEKAQALAEASAALEAAAGGGLDSLRGAMGPVGKACGACHELYRAKSN</sequence>
<evidence type="ECO:0000256" key="4">
    <source>
        <dbReference type="ARBA" id="ARBA00022982"/>
    </source>
</evidence>
<name>A0A8J3M5P7_9RHOB</name>
<dbReference type="GO" id="GO:0009055">
    <property type="term" value="F:electron transfer activity"/>
    <property type="evidence" value="ECO:0007669"/>
    <property type="project" value="InterPro"/>
</dbReference>
<gene>
    <name evidence="9" type="primary">cycF</name>
    <name evidence="9" type="ORF">GCM10017056_14470</name>
</gene>
<keyword evidence="8" id="KW-0732">Signal</keyword>
<evidence type="ECO:0000256" key="6">
    <source>
        <dbReference type="PIRSR" id="PIRSR000027-1"/>
    </source>
</evidence>
<feature type="binding site" description="covalent" evidence="7">
    <location>
        <position position="151"/>
    </location>
    <ligand>
        <name>heme c</name>
        <dbReference type="ChEBI" id="CHEBI:61717"/>
    </ligand>
</feature>
<dbReference type="Proteomes" id="UP000626220">
    <property type="component" value="Unassembled WGS sequence"/>
</dbReference>
<dbReference type="AlphaFoldDB" id="A0A8J3M5P7"/>
<evidence type="ECO:0000313" key="9">
    <source>
        <dbReference type="EMBL" id="GHF43673.1"/>
    </source>
</evidence>
<evidence type="ECO:0000256" key="2">
    <source>
        <dbReference type="ARBA" id="ARBA00022617"/>
    </source>
</evidence>
<evidence type="ECO:0000256" key="1">
    <source>
        <dbReference type="ARBA" id="ARBA00022448"/>
    </source>
</evidence>
<evidence type="ECO:0000256" key="3">
    <source>
        <dbReference type="ARBA" id="ARBA00022723"/>
    </source>
</evidence>
<keyword evidence="10" id="KW-1185">Reference proteome</keyword>
<dbReference type="PIRSF" id="PIRSF000027">
    <property type="entry name" value="Cytc_c_prime"/>
    <property type="match status" value="1"/>
</dbReference>
<keyword evidence="3 6" id="KW-0479">Metal-binding</keyword>
<feature type="binding site" description="axial binding residue" evidence="6">
    <location>
        <position position="152"/>
    </location>
    <ligand>
        <name>heme c</name>
        <dbReference type="ChEBI" id="CHEBI:61717"/>
    </ligand>
    <ligandPart>
        <name>Fe</name>
        <dbReference type="ChEBI" id="CHEBI:18248"/>
    </ligandPart>
</feature>
<reference evidence="9" key="2">
    <citation type="submission" date="2020-09" db="EMBL/GenBank/DDBJ databases">
        <authorList>
            <person name="Sun Q."/>
            <person name="Kim S."/>
        </authorList>
    </citation>
    <scope>NUCLEOTIDE SEQUENCE</scope>
    <source>
        <strain evidence="9">KCTC 42650</strain>
    </source>
</reference>
<comment type="PTM">
    <text evidence="7">Binds 1 heme group per subunit.</text>
</comment>
<keyword evidence="5 6" id="KW-0408">Iron</keyword>
<reference evidence="9" key="1">
    <citation type="journal article" date="2014" name="Int. J. Syst. Evol. Microbiol.">
        <title>Complete genome sequence of Corynebacterium casei LMG S-19264T (=DSM 44701T), isolated from a smear-ripened cheese.</title>
        <authorList>
            <consortium name="US DOE Joint Genome Institute (JGI-PGF)"/>
            <person name="Walter F."/>
            <person name="Albersmeier A."/>
            <person name="Kalinowski J."/>
            <person name="Ruckert C."/>
        </authorList>
    </citation>
    <scope>NUCLEOTIDE SEQUENCE</scope>
    <source>
        <strain evidence="9">KCTC 42650</strain>
    </source>
</reference>
<dbReference type="InterPro" id="IPR012127">
    <property type="entry name" value="Cyt_c_prime"/>
</dbReference>
<evidence type="ECO:0000256" key="8">
    <source>
        <dbReference type="SAM" id="SignalP"/>
    </source>
</evidence>
<dbReference type="Gene3D" id="1.20.120.10">
    <property type="entry name" value="Cytochrome c/b562"/>
    <property type="match status" value="1"/>
</dbReference>
<dbReference type="InterPro" id="IPR002321">
    <property type="entry name" value="Cyt_c_II"/>
</dbReference>
<dbReference type="GO" id="GO:0022900">
    <property type="term" value="P:electron transport chain"/>
    <property type="evidence" value="ECO:0007669"/>
    <property type="project" value="InterPro"/>
</dbReference>